<dbReference type="Proteomes" id="UP000789738">
    <property type="component" value="Unassembled WGS sequence"/>
</dbReference>
<name>A0AA86MM83_9CLOT</name>
<comment type="caution">
    <text evidence="1">The sequence shown here is derived from an EMBL/GenBank/DDBJ whole genome shotgun (WGS) entry which is preliminary data.</text>
</comment>
<dbReference type="Pfam" id="PF04914">
    <property type="entry name" value="DltD"/>
    <property type="match status" value="1"/>
</dbReference>
<proteinExistence type="predicted"/>
<accession>A0AA86MM83</accession>
<dbReference type="InterPro" id="IPR006998">
    <property type="entry name" value="DltD"/>
</dbReference>
<dbReference type="RefSeq" id="WP_312037141.1">
    <property type="nucleotide sequence ID" value="NZ_CAKJVE010000004.1"/>
</dbReference>
<dbReference type="SUPFAM" id="SSF53335">
    <property type="entry name" value="S-adenosyl-L-methionine-dependent methyltransferases"/>
    <property type="match status" value="1"/>
</dbReference>
<reference evidence="1" key="1">
    <citation type="submission" date="2021-10" db="EMBL/GenBank/DDBJ databases">
        <authorList>
            <person name="Mesa V."/>
        </authorList>
    </citation>
    <scope>NUCLEOTIDE SEQUENCE</scope>
    <source>
        <strain evidence="1">CC3_PB</strain>
    </source>
</reference>
<evidence type="ECO:0000313" key="2">
    <source>
        <dbReference type="Proteomes" id="UP000789738"/>
    </source>
</evidence>
<protein>
    <submittedName>
        <fullName evidence="1">Chemotaxis protein</fullName>
    </submittedName>
</protein>
<dbReference type="EMBL" id="CAKJVE010000004">
    <property type="protein sequence ID" value="CAG9705237.1"/>
    <property type="molecule type" value="Genomic_DNA"/>
</dbReference>
<dbReference type="SUPFAM" id="SSF52266">
    <property type="entry name" value="SGNH hydrolase"/>
    <property type="match status" value="1"/>
</dbReference>
<sequence length="366" mass="43487">MIKIYDIVIFGCGSASEKLSKSLNENINIVCYLDNNKSMWGKIFNNKSVCNPSEIRNIEYDYIVIASQFNNDIFIQLIEYNVPKCKIFEYMNFINNKYNHFEYTMNLFNGNISSYETLITGISYFVSAINGEILKYKGINFSFDSQDLYYDYHIAKYLIEKYNTNFKYALIGLSYYTFQYDLSLSSMKDNVKLYYQRLKKSHNFKFNDGESERIEVNKAIADKILKLSVDGNYIIDNRIIPLTEQKENFYLVGEKQAKLDCNKSYPLTVKENKELFKEYLNLLHKNNIKPIVVVCPVSKYYSKYFSKRIKEEFFEIIHEVQKICKFQYIDYFESQLFDDSMFYDVSHLTFEGGKKFTKILNKEIKW</sequence>
<organism evidence="1 2">
    <name type="scientific">Clostridium neonatale</name>
    <dbReference type="NCBI Taxonomy" id="137838"/>
    <lineage>
        <taxon>Bacteria</taxon>
        <taxon>Bacillati</taxon>
        <taxon>Bacillota</taxon>
        <taxon>Clostridia</taxon>
        <taxon>Eubacteriales</taxon>
        <taxon>Clostridiaceae</taxon>
        <taxon>Clostridium</taxon>
    </lineage>
</organism>
<evidence type="ECO:0000313" key="1">
    <source>
        <dbReference type="EMBL" id="CAG9705237.1"/>
    </source>
</evidence>
<dbReference type="AlphaFoldDB" id="A0AA86MM83"/>
<dbReference type="InterPro" id="IPR029063">
    <property type="entry name" value="SAM-dependent_MTases_sf"/>
</dbReference>
<gene>
    <name evidence="1" type="ORF">CNEO_41728</name>
</gene>
<dbReference type="Gene3D" id="3.40.50.720">
    <property type="entry name" value="NAD(P)-binding Rossmann-like Domain"/>
    <property type="match status" value="1"/>
</dbReference>